<gene>
    <name evidence="1" type="ORF">RILFYP67_01638</name>
</gene>
<dbReference type="RefSeq" id="WP_044999425.1">
    <property type="nucleotide sequence ID" value="NZ_CACRUM010000066.1"/>
</dbReference>
<dbReference type="GeneID" id="61435039"/>
<dbReference type="AlphaFoldDB" id="A0A6N3E4H0"/>
<protein>
    <submittedName>
        <fullName evidence="1">Uncharacterized protein</fullName>
    </submittedName>
</protein>
<accession>A0A6N3E4H0</accession>
<name>A0A6N3E4H0_9FIRM</name>
<sequence>MADFFLSNLKSTLDNCITELDEIHSMFCRNPESDFTRNRKLSFREYIQFMLQMPPPSKEK</sequence>
<organism evidence="1">
    <name type="scientific">Roseburia intestinalis</name>
    <dbReference type="NCBI Taxonomy" id="166486"/>
    <lineage>
        <taxon>Bacteria</taxon>
        <taxon>Bacillati</taxon>
        <taxon>Bacillota</taxon>
        <taxon>Clostridia</taxon>
        <taxon>Lachnospirales</taxon>
        <taxon>Lachnospiraceae</taxon>
        <taxon>Roseburia</taxon>
    </lineage>
</organism>
<proteinExistence type="predicted"/>
<dbReference type="EMBL" id="CACRUM010000066">
    <property type="protein sequence ID" value="VYU33223.1"/>
    <property type="molecule type" value="Genomic_DNA"/>
</dbReference>
<evidence type="ECO:0000313" key="1">
    <source>
        <dbReference type="EMBL" id="VYU33223.1"/>
    </source>
</evidence>
<reference evidence="1" key="1">
    <citation type="submission" date="2019-11" db="EMBL/GenBank/DDBJ databases">
        <authorList>
            <person name="Feng L."/>
        </authorList>
    </citation>
    <scope>NUCLEOTIDE SEQUENCE</scope>
    <source>
        <strain evidence="1">RintestinalisLFYP67</strain>
    </source>
</reference>